<evidence type="ECO:0000256" key="4">
    <source>
        <dbReference type="SAM" id="SignalP"/>
    </source>
</evidence>
<dbReference type="Gene3D" id="3.30.2080.10">
    <property type="entry name" value="GH92 mannosidase domain"/>
    <property type="match status" value="1"/>
</dbReference>
<feature type="signal peptide" evidence="4">
    <location>
        <begin position="1"/>
        <end position="23"/>
    </location>
</feature>
<keyword evidence="4" id="KW-0732">Signal</keyword>
<dbReference type="PANTHER" id="PTHR12143">
    <property type="entry name" value="PEPTIDE N-GLYCANASE PNGASE -RELATED"/>
    <property type="match status" value="1"/>
</dbReference>
<dbReference type="SUPFAM" id="SSF48208">
    <property type="entry name" value="Six-hairpin glycosidases"/>
    <property type="match status" value="1"/>
</dbReference>
<comment type="caution">
    <text evidence="7">The sequence shown here is derived from an EMBL/GenBank/DDBJ whole genome shotgun (WGS) entry which is preliminary data.</text>
</comment>
<evidence type="ECO:0000256" key="3">
    <source>
        <dbReference type="ARBA" id="ARBA00022837"/>
    </source>
</evidence>
<sequence length="724" mass="80698">MWTKKIMWLLVGGAIVSQQNALAQENYAQKVNTRIGIQGKGANANEAYLEAGYTFPGAMLPFGMVQFTPTFFHPNKGFVINQMSGAGCEHMGNLPLLPLAGEVTVSPKDMLGFKPEFKVKNAYAGFYEAVDKDAINSSLAVTMRTGAGQFNFPTNLNKGSIIIGTGLNATTMKEANVKITSNSSFEGFADGGSFCGTAVSYRIYFVAQFNTEATSVGTWEGDKVKKGNKLENKPGTGVYFTFDTKGGKSIKYKVGISYVSLANAKQNLKAENPNWDFEKIKNNAVAAWNKQLSKIEVSGGSADHTTQFYSHLYRTMAHPNVFNDVNGDYVGGDDKVHNAKGFNYYTAYSNWDTYRTQTQLISMLAPKETSDMMKSMLLFAEQSGGSFPRWVLNSTETGIMQGDPTAAMVSVAYSFGATDFDTKKALQIMKKGAEDPTAKSQDQLTRPFLKQYLEKGYMNASMMLEYTTADFAIATFAKKALGDHQTYAEYLKRAQNWKNLYRPETKWLNSRNEDGSWKKHDEDWREASYKNYFWMIPYNLKGLIDTIGGKEFAEKRLDEFFVRLDASYHQEWFAAGNEPDFQVPWIYNWTNSPFKTQALVKRIIKEQYSNKNNGLPGNDDLGAMGAWYVFANMGLYPVIPGVAGFSVNSPSFSHIKLHLKNGTVEINGGGEQLPYIQSLQMDGKPLNSTWIDWDQLKNGAKLNFKLADQPNQTWGTTVAPPSFN</sequence>
<dbReference type="RefSeq" id="WP_138727882.1">
    <property type="nucleotide sequence ID" value="NZ_SRMP02000001.1"/>
</dbReference>
<organism evidence="7 8">
    <name type="scientific">Pedobacter helvus</name>
    <dbReference type="NCBI Taxonomy" id="2563444"/>
    <lineage>
        <taxon>Bacteria</taxon>
        <taxon>Pseudomonadati</taxon>
        <taxon>Bacteroidota</taxon>
        <taxon>Sphingobacteriia</taxon>
        <taxon>Sphingobacteriales</taxon>
        <taxon>Sphingobacteriaceae</taxon>
        <taxon>Pedobacter</taxon>
    </lineage>
</organism>
<accession>A0ABW9JGJ3</accession>
<dbReference type="Gene3D" id="1.20.1050.60">
    <property type="entry name" value="alpha-1,2-mannosidase"/>
    <property type="match status" value="1"/>
</dbReference>
<dbReference type="InterPro" id="IPR041371">
    <property type="entry name" value="GH92_N"/>
</dbReference>
<dbReference type="InterPro" id="IPR050883">
    <property type="entry name" value="PNGase"/>
</dbReference>
<keyword evidence="3" id="KW-0106">Calcium</keyword>
<keyword evidence="8" id="KW-1185">Reference proteome</keyword>
<dbReference type="EMBL" id="SRMP02000001">
    <property type="protein sequence ID" value="MFN0290298.1"/>
    <property type="molecule type" value="Genomic_DNA"/>
</dbReference>
<evidence type="ECO:0000256" key="2">
    <source>
        <dbReference type="ARBA" id="ARBA00011245"/>
    </source>
</evidence>
<dbReference type="InterPro" id="IPR008928">
    <property type="entry name" value="6-hairpin_glycosidase_sf"/>
</dbReference>
<dbReference type="Gene3D" id="1.20.1610.10">
    <property type="entry name" value="alpha-1,2-mannosidases domains"/>
    <property type="match status" value="1"/>
</dbReference>
<dbReference type="GO" id="GO:0016787">
    <property type="term" value="F:hydrolase activity"/>
    <property type="evidence" value="ECO:0007669"/>
    <property type="project" value="UniProtKB-KW"/>
</dbReference>
<dbReference type="PANTHER" id="PTHR12143:SF39">
    <property type="entry name" value="SECRETED PROTEIN"/>
    <property type="match status" value="1"/>
</dbReference>
<dbReference type="Pfam" id="PF07971">
    <property type="entry name" value="Glyco_hydro_92"/>
    <property type="match status" value="1"/>
</dbReference>
<feature type="domain" description="Glycosyl hydrolase family 92 N-terminal" evidence="6">
    <location>
        <begin position="31"/>
        <end position="257"/>
    </location>
</feature>
<protein>
    <submittedName>
        <fullName evidence="7">GH92 family glycosyl hydrolase</fullName>
    </submittedName>
</protein>
<dbReference type="InterPro" id="IPR005887">
    <property type="entry name" value="GH92_a_mannosidase_put"/>
</dbReference>
<evidence type="ECO:0000256" key="1">
    <source>
        <dbReference type="ARBA" id="ARBA00001913"/>
    </source>
</evidence>
<evidence type="ECO:0000259" key="5">
    <source>
        <dbReference type="Pfam" id="PF07971"/>
    </source>
</evidence>
<keyword evidence="7" id="KW-0378">Hydrolase</keyword>
<feature type="domain" description="Glycosyl hydrolase family 92" evidence="5">
    <location>
        <begin position="263"/>
        <end position="707"/>
    </location>
</feature>
<comment type="cofactor">
    <cofactor evidence="1">
        <name>Ca(2+)</name>
        <dbReference type="ChEBI" id="CHEBI:29108"/>
    </cofactor>
</comment>
<feature type="chain" id="PRO_5046167389" evidence="4">
    <location>
        <begin position="24"/>
        <end position="724"/>
    </location>
</feature>
<dbReference type="Pfam" id="PF17678">
    <property type="entry name" value="Glyco_hydro_92N"/>
    <property type="match status" value="1"/>
</dbReference>
<dbReference type="Proteomes" id="UP001517367">
    <property type="component" value="Unassembled WGS sequence"/>
</dbReference>
<dbReference type="NCBIfam" id="TIGR01180">
    <property type="entry name" value="aman2_put"/>
    <property type="match status" value="1"/>
</dbReference>
<dbReference type="InterPro" id="IPR014718">
    <property type="entry name" value="GH-type_carb-bd"/>
</dbReference>
<dbReference type="Gene3D" id="2.70.98.10">
    <property type="match status" value="1"/>
</dbReference>
<evidence type="ECO:0000313" key="7">
    <source>
        <dbReference type="EMBL" id="MFN0290298.1"/>
    </source>
</evidence>
<evidence type="ECO:0000259" key="6">
    <source>
        <dbReference type="Pfam" id="PF17678"/>
    </source>
</evidence>
<proteinExistence type="predicted"/>
<comment type="subunit">
    <text evidence="2">Monomer.</text>
</comment>
<gene>
    <name evidence="7" type="ORF">E5L68_002785</name>
</gene>
<evidence type="ECO:0000313" key="8">
    <source>
        <dbReference type="Proteomes" id="UP001517367"/>
    </source>
</evidence>
<name>A0ABW9JGJ3_9SPHI</name>
<dbReference type="InterPro" id="IPR012939">
    <property type="entry name" value="Glyco_hydro_92"/>
</dbReference>
<reference evidence="7 8" key="1">
    <citation type="submission" date="2024-12" db="EMBL/GenBank/DDBJ databases">
        <authorList>
            <person name="Hu S."/>
        </authorList>
    </citation>
    <scope>NUCLEOTIDE SEQUENCE [LARGE SCALE GENOMIC DNA]</scope>
    <source>
        <strain evidence="7 8">P-25</strain>
    </source>
</reference>